<dbReference type="InterPro" id="IPR013096">
    <property type="entry name" value="Cupin_2"/>
</dbReference>
<comment type="caution">
    <text evidence="5">The sequence shown here is derived from an EMBL/GenBank/DDBJ whole genome shotgun (WGS) entry which is preliminary data.</text>
</comment>
<sequence>MSLLQYVKDIIYKAKGFDNVRIPQAYDSFGILMPEASSSVQGIRPFPLPEDEHLFALLWNIHDGHLLSATILPTPYPFCYERSFLSGTRTQLHSHEYLEFFYVLEGEYHQKILETEYIFHPGEFCLIDKNCLHQEILDENECTIVFFGITNAMFTSISDNHTAPEDIASFLHMALLEQKALQQFLTFRPRETHVIQDMEDTLRSVLYELSRHDIATPIICSGLMTRVFQMLGSQYEFSLSKKQRQRMNVILFNQLTDFIKLHLNHISIQMLTQEFHFYEDYFNRLLKVQTGMTYIEYLQMLRLERAELLLTETNNTIEQIAEEVGYHNKGYFYRIFIERNNCTPAQYRKKRQERL</sequence>
<evidence type="ECO:0000256" key="1">
    <source>
        <dbReference type="ARBA" id="ARBA00023015"/>
    </source>
</evidence>
<dbReference type="InterPro" id="IPR018062">
    <property type="entry name" value="HTH_AraC-typ_CS"/>
</dbReference>
<dbReference type="PROSITE" id="PS01124">
    <property type="entry name" value="HTH_ARAC_FAMILY_2"/>
    <property type="match status" value="1"/>
</dbReference>
<dbReference type="InterPro" id="IPR009057">
    <property type="entry name" value="Homeodomain-like_sf"/>
</dbReference>
<dbReference type="PROSITE" id="PS00041">
    <property type="entry name" value="HTH_ARAC_FAMILY_1"/>
    <property type="match status" value="1"/>
</dbReference>
<dbReference type="Pfam" id="PF12833">
    <property type="entry name" value="HTH_18"/>
    <property type="match status" value="1"/>
</dbReference>
<evidence type="ECO:0000313" key="6">
    <source>
        <dbReference type="Proteomes" id="UP001198200"/>
    </source>
</evidence>
<dbReference type="InterPro" id="IPR018060">
    <property type="entry name" value="HTH_AraC"/>
</dbReference>
<dbReference type="InterPro" id="IPR014710">
    <property type="entry name" value="RmlC-like_jellyroll"/>
</dbReference>
<dbReference type="AlphaFoldDB" id="A0AAE3E5U6"/>
<keyword evidence="2" id="KW-0238">DNA-binding</keyword>
<dbReference type="EMBL" id="JAJEQN010000031">
    <property type="protein sequence ID" value="MCC2222304.1"/>
    <property type="molecule type" value="Genomic_DNA"/>
</dbReference>
<dbReference type="GO" id="GO:0043565">
    <property type="term" value="F:sequence-specific DNA binding"/>
    <property type="evidence" value="ECO:0007669"/>
    <property type="project" value="InterPro"/>
</dbReference>
<dbReference type="SUPFAM" id="SSF51182">
    <property type="entry name" value="RmlC-like cupins"/>
    <property type="match status" value="1"/>
</dbReference>
<feature type="domain" description="HTH araC/xylS-type" evidence="4">
    <location>
        <begin position="253"/>
        <end position="350"/>
    </location>
</feature>
<keyword evidence="6" id="KW-1185">Reference proteome</keyword>
<accession>A0AAE3E5U6</accession>
<evidence type="ECO:0000313" key="5">
    <source>
        <dbReference type="EMBL" id="MCC2222304.1"/>
    </source>
</evidence>
<proteinExistence type="predicted"/>
<dbReference type="RefSeq" id="WP_308732086.1">
    <property type="nucleotide sequence ID" value="NZ_JAJEQN010000031.1"/>
</dbReference>
<organism evidence="5 6">
    <name type="scientific">Anthropogastromicrobium aceti</name>
    <dbReference type="NCBI Taxonomy" id="2981768"/>
    <lineage>
        <taxon>Bacteria</taxon>
        <taxon>Bacillati</taxon>
        <taxon>Bacillota</taxon>
        <taxon>Clostridia</taxon>
        <taxon>Lachnospirales</taxon>
        <taxon>Lachnospiraceae</taxon>
        <taxon>Anthropogastromicrobium</taxon>
    </lineage>
</organism>
<protein>
    <submittedName>
        <fullName evidence="5">AraC family transcriptional regulator</fullName>
    </submittedName>
</protein>
<name>A0AAE3E5U6_9FIRM</name>
<dbReference type="Pfam" id="PF07883">
    <property type="entry name" value="Cupin_2"/>
    <property type="match status" value="1"/>
</dbReference>
<dbReference type="SMART" id="SM00342">
    <property type="entry name" value="HTH_ARAC"/>
    <property type="match status" value="1"/>
</dbReference>
<dbReference type="PANTHER" id="PTHR43280">
    <property type="entry name" value="ARAC-FAMILY TRANSCRIPTIONAL REGULATOR"/>
    <property type="match status" value="1"/>
</dbReference>
<dbReference type="PANTHER" id="PTHR43280:SF28">
    <property type="entry name" value="HTH-TYPE TRANSCRIPTIONAL ACTIVATOR RHAS"/>
    <property type="match status" value="1"/>
</dbReference>
<dbReference type="SUPFAM" id="SSF46689">
    <property type="entry name" value="Homeodomain-like"/>
    <property type="match status" value="1"/>
</dbReference>
<dbReference type="InterPro" id="IPR011051">
    <property type="entry name" value="RmlC_Cupin_sf"/>
</dbReference>
<evidence type="ECO:0000256" key="3">
    <source>
        <dbReference type="ARBA" id="ARBA00023163"/>
    </source>
</evidence>
<dbReference type="Proteomes" id="UP001198200">
    <property type="component" value="Unassembled WGS sequence"/>
</dbReference>
<reference evidence="5 6" key="1">
    <citation type="submission" date="2021-10" db="EMBL/GenBank/DDBJ databases">
        <title>Anaerobic single-cell dispensing facilitates the cultivation of human gut bacteria.</title>
        <authorList>
            <person name="Afrizal A."/>
        </authorList>
    </citation>
    <scope>NUCLEOTIDE SEQUENCE [LARGE SCALE GENOMIC DNA]</scope>
    <source>
        <strain evidence="5 6">CLA-AA-H224</strain>
    </source>
</reference>
<gene>
    <name evidence="5" type="ORF">LKD48_11775</name>
</gene>
<evidence type="ECO:0000256" key="2">
    <source>
        <dbReference type="ARBA" id="ARBA00023125"/>
    </source>
</evidence>
<dbReference type="Gene3D" id="2.60.120.10">
    <property type="entry name" value="Jelly Rolls"/>
    <property type="match status" value="1"/>
</dbReference>
<keyword evidence="3" id="KW-0804">Transcription</keyword>
<evidence type="ECO:0000259" key="4">
    <source>
        <dbReference type="PROSITE" id="PS01124"/>
    </source>
</evidence>
<keyword evidence="1" id="KW-0805">Transcription regulation</keyword>
<dbReference type="GO" id="GO:0003700">
    <property type="term" value="F:DNA-binding transcription factor activity"/>
    <property type="evidence" value="ECO:0007669"/>
    <property type="project" value="InterPro"/>
</dbReference>
<dbReference type="Gene3D" id="1.10.10.60">
    <property type="entry name" value="Homeodomain-like"/>
    <property type="match status" value="2"/>
</dbReference>